<dbReference type="Proteomes" id="UP000683507">
    <property type="component" value="Chromosome"/>
</dbReference>
<evidence type="ECO:0000313" key="1">
    <source>
        <dbReference type="EMBL" id="CAG5078334.1"/>
    </source>
</evidence>
<dbReference type="Gene3D" id="2.20.110.10">
    <property type="entry name" value="Histone H3 K4-specific methyltransferase SET7/9 N-terminal domain"/>
    <property type="match status" value="1"/>
</dbReference>
<dbReference type="KEGG" id="ptan:CRYO30217_00644"/>
<organism evidence="1 2">
    <name type="scientific">Parvicella tangerina</name>
    <dbReference type="NCBI Taxonomy" id="2829795"/>
    <lineage>
        <taxon>Bacteria</taxon>
        <taxon>Pseudomonadati</taxon>
        <taxon>Bacteroidota</taxon>
        <taxon>Flavobacteriia</taxon>
        <taxon>Flavobacteriales</taxon>
        <taxon>Parvicellaceae</taxon>
        <taxon>Parvicella</taxon>
    </lineage>
</organism>
<name>A0A916NFP6_9FLAO</name>
<accession>A0A916NFP6</accession>
<reference evidence="1" key="1">
    <citation type="submission" date="2021-04" db="EMBL/GenBank/DDBJ databases">
        <authorList>
            <person name="Rodrigo-Torres L."/>
            <person name="Arahal R. D."/>
            <person name="Lucena T."/>
        </authorList>
    </citation>
    <scope>NUCLEOTIDE SEQUENCE</scope>
    <source>
        <strain evidence="1">AS29M-1</strain>
    </source>
</reference>
<proteinExistence type="predicted"/>
<dbReference type="EMBL" id="OU015584">
    <property type="protein sequence ID" value="CAG5078334.1"/>
    <property type="molecule type" value="Genomic_DNA"/>
</dbReference>
<dbReference type="SUPFAM" id="SSF82185">
    <property type="entry name" value="Histone H3 K4-specific methyltransferase SET7/9 N-terminal domain"/>
    <property type="match status" value="1"/>
</dbReference>
<sequence length="512" mass="58417">MFDYLSCSIKLIFKMNRHLLPLLFAGSILISCSDDSTPKDQTSGNEKSQDSIVSDIENTEDLTVTNYSNGATIVAMVDGPDEDFFIENYGDYDKESILNFTSLDIVPYVYGADDTTVVYPAMQVIGRDNFDLTYAGLGEYTGTINLYYDAIKEHLAINYSVKNGKPDGNCTLYDPEGNIIIERVYKNGVWQYSGKEPFSVDWTFDQPTASLVINDVENGVRNDSLVEIMHSFQDKQGNSLDLMIEKATFNSVFQINGEPFTGKLMAYQHPTYYDAFPEFELNFKDGLLHGDIKIYNWYGSLELHEIFENGVYAEEVFKMDESMMDGVAKPIIYIYPEEETEVAVNLKFDGRLTHTYPEYQHGWKVTASPDGTLIDEEGKEYYALYWEGKENIPLTIPNGTILKGSETIAFLEEELPKMGLNARETNEFIIFWMPYLENNPYNLIHFASDAYTQMADLNITPQPETMIRVMMVFQPLENQVEIQKQNLSELYQERKGFTVVEWGGRLLNVAVN</sequence>
<evidence type="ECO:0000313" key="2">
    <source>
        <dbReference type="Proteomes" id="UP000683507"/>
    </source>
</evidence>
<gene>
    <name evidence="1" type="ORF">CRYO30217_00644</name>
</gene>
<keyword evidence="2" id="KW-1185">Reference proteome</keyword>
<dbReference type="AlphaFoldDB" id="A0A916NFP6"/>
<protein>
    <submittedName>
        <fullName evidence="1">Uncharacterized protein</fullName>
    </submittedName>
</protein>